<evidence type="ECO:0000313" key="2">
    <source>
        <dbReference type="EMBL" id="CEG20595.1"/>
    </source>
</evidence>
<dbReference type="AlphaFoldDB" id="A0A098EFM6"/>
<reference evidence="2 3" key="1">
    <citation type="submission" date="2014-09" db="EMBL/GenBank/DDBJ databases">
        <authorList>
            <person name="Loux Valentin"/>
            <person name="Dugat Thibaut"/>
        </authorList>
    </citation>
    <scope>NUCLEOTIDE SEQUENCE [LARGE SCALE GENOMIC DNA]</scope>
    <source>
        <strain evidence="2 3">BOV-10_179</strain>
    </source>
</reference>
<feature type="transmembrane region" description="Helical" evidence="1">
    <location>
        <begin position="129"/>
        <end position="148"/>
    </location>
</feature>
<keyword evidence="1" id="KW-1133">Transmembrane helix</keyword>
<evidence type="ECO:0000256" key="1">
    <source>
        <dbReference type="SAM" id="Phobius"/>
    </source>
</evidence>
<accession>A0A098EFM6</accession>
<evidence type="ECO:0000313" key="3">
    <source>
        <dbReference type="Proteomes" id="UP000055047"/>
    </source>
</evidence>
<feature type="transmembrane region" description="Helical" evidence="1">
    <location>
        <begin position="28"/>
        <end position="54"/>
    </location>
</feature>
<dbReference type="Proteomes" id="UP000055047">
    <property type="component" value="Unassembled WGS sequence"/>
</dbReference>
<keyword evidence="1" id="KW-0812">Transmembrane</keyword>
<gene>
    <name evidence="2" type="ORF">ANAPHAGO_00620</name>
</gene>
<organism evidence="2 3">
    <name type="scientific">Anaplasma phagocytophilum</name>
    <name type="common">Ehrlichia phagocytophila</name>
    <dbReference type="NCBI Taxonomy" id="948"/>
    <lineage>
        <taxon>Bacteria</taxon>
        <taxon>Pseudomonadati</taxon>
        <taxon>Pseudomonadota</taxon>
        <taxon>Alphaproteobacteria</taxon>
        <taxon>Rickettsiales</taxon>
        <taxon>Anaplasmataceae</taxon>
        <taxon>Anaplasma</taxon>
        <taxon>phagocytophilum group</taxon>
    </lineage>
</organism>
<feature type="transmembrane region" description="Helical" evidence="1">
    <location>
        <begin position="60"/>
        <end position="84"/>
    </location>
</feature>
<sequence length="292" mass="31067">MAVDSIVIDNDLKSSINKRAFSKSYYRAGILCAALCGAVAIFSLSYAVATGLVISLHTTMFAVAMAASVMFLLSVLYSAVVAALEHNSAKIRIADGTVSRNSSPSKVNFYLNVIKRWGSSGYTSYQTTLVYLMISSLWVASGFLGAIIGQGGTIGQLLTVPATGVMVAVFQASLIIFLASSALLFLARLFAEEYKVENRVFIFPDCKLPCRMQPEQFVEVSGATKVAAGVTHADFSGPTEPRPASDAVYYACVQEGVEVIESVLNDSIAGNVTEITTVKCVVSSPEPGIIMH</sequence>
<proteinExistence type="predicted"/>
<keyword evidence="1" id="KW-0472">Membrane</keyword>
<feature type="transmembrane region" description="Helical" evidence="1">
    <location>
        <begin position="168"/>
        <end position="191"/>
    </location>
</feature>
<protein>
    <submittedName>
        <fullName evidence="2">Uncharacterized protein</fullName>
    </submittedName>
</protein>
<name>A0A098EFM6_ANAPH</name>
<dbReference type="RefSeq" id="WP_060757661.1">
    <property type="nucleotide sequence ID" value="NZ_CCXQ01000039.1"/>
</dbReference>
<dbReference type="EMBL" id="CCXQ01000039">
    <property type="protein sequence ID" value="CEG20595.1"/>
    <property type="molecule type" value="Genomic_DNA"/>
</dbReference>